<feature type="region of interest" description="Disordered" evidence="1">
    <location>
        <begin position="224"/>
        <end position="264"/>
    </location>
</feature>
<name>A0A9Q0GTV3_9MAGN</name>
<feature type="compositionally biased region" description="Basic and acidic residues" evidence="1">
    <location>
        <begin position="251"/>
        <end position="264"/>
    </location>
</feature>
<keyword evidence="3" id="KW-1185">Reference proteome</keyword>
<dbReference type="OrthoDB" id="1109881at2759"/>
<sequence>MPWDPAQADTGVPIWLYPDDLVRDFEIIKLIWFEAKVLQARMEVRKWIVRLRKKTGADPDDALIVSIEIYDSAFFEAEVSKDYPYRFFLKAPKSILLLLRDLGFIFFPKIQVYTSLLVREMNINEPSCRDDLKKMTYTGGGGSGRECYSFRGACWPPMVEALTESTNTVLSGRNGDNTAPEYPIELSVPLQPLPYLLTTAQVMNFLKTLIIKMLKERGDSVVETDSASALEPSDENGHHSPSQLSMAELEAVNKKTSKEPGKDF</sequence>
<accession>A0A9Q0GTV3</accession>
<dbReference type="Proteomes" id="UP001141806">
    <property type="component" value="Unassembled WGS sequence"/>
</dbReference>
<dbReference type="AlphaFoldDB" id="A0A9Q0GTV3"/>
<protein>
    <submittedName>
        <fullName evidence="2">Uncharacterized protein</fullName>
    </submittedName>
</protein>
<comment type="caution">
    <text evidence="2">The sequence shown here is derived from an EMBL/GenBank/DDBJ whole genome shotgun (WGS) entry which is preliminary data.</text>
</comment>
<organism evidence="2 3">
    <name type="scientific">Protea cynaroides</name>
    <dbReference type="NCBI Taxonomy" id="273540"/>
    <lineage>
        <taxon>Eukaryota</taxon>
        <taxon>Viridiplantae</taxon>
        <taxon>Streptophyta</taxon>
        <taxon>Embryophyta</taxon>
        <taxon>Tracheophyta</taxon>
        <taxon>Spermatophyta</taxon>
        <taxon>Magnoliopsida</taxon>
        <taxon>Proteales</taxon>
        <taxon>Proteaceae</taxon>
        <taxon>Protea</taxon>
    </lineage>
</organism>
<evidence type="ECO:0000313" key="2">
    <source>
        <dbReference type="EMBL" id="KAJ4954067.1"/>
    </source>
</evidence>
<proteinExistence type="predicted"/>
<reference evidence="2" key="1">
    <citation type="journal article" date="2023" name="Plant J.">
        <title>The genome of the king protea, Protea cynaroides.</title>
        <authorList>
            <person name="Chang J."/>
            <person name="Duong T.A."/>
            <person name="Schoeman C."/>
            <person name="Ma X."/>
            <person name="Roodt D."/>
            <person name="Barker N."/>
            <person name="Li Z."/>
            <person name="Van de Peer Y."/>
            <person name="Mizrachi E."/>
        </authorList>
    </citation>
    <scope>NUCLEOTIDE SEQUENCE</scope>
    <source>
        <tissue evidence="2">Young leaves</tissue>
    </source>
</reference>
<gene>
    <name evidence="2" type="ORF">NE237_030899</name>
</gene>
<evidence type="ECO:0000313" key="3">
    <source>
        <dbReference type="Proteomes" id="UP001141806"/>
    </source>
</evidence>
<evidence type="ECO:0000256" key="1">
    <source>
        <dbReference type="SAM" id="MobiDB-lite"/>
    </source>
</evidence>
<dbReference type="EMBL" id="JAMYWD010000012">
    <property type="protein sequence ID" value="KAJ4954067.1"/>
    <property type="molecule type" value="Genomic_DNA"/>
</dbReference>